<reference evidence="1 2" key="1">
    <citation type="submission" date="2017-12" db="EMBL/GenBank/DDBJ databases">
        <title>Sequencing, de novo assembly and annotation of complete genome of a new Thraustochytrid species, strain FCC1311.</title>
        <authorList>
            <person name="Sedici K."/>
            <person name="Godart F."/>
            <person name="Aiese Cigliano R."/>
            <person name="Sanseverino W."/>
            <person name="Barakat M."/>
            <person name="Ortet P."/>
            <person name="Marechal E."/>
            <person name="Cagnac O."/>
            <person name="Amato A."/>
        </authorList>
    </citation>
    <scope>NUCLEOTIDE SEQUENCE [LARGE SCALE GENOMIC DNA]</scope>
</reference>
<dbReference type="OrthoDB" id="10232266at2759"/>
<gene>
    <name evidence="1" type="ORF">FCC1311_116632</name>
</gene>
<dbReference type="EMBL" id="BEYU01001297">
    <property type="protein sequence ID" value="GBG16188.1"/>
    <property type="molecule type" value="Genomic_DNA"/>
</dbReference>
<keyword evidence="2" id="KW-1185">Reference proteome</keyword>
<evidence type="ECO:0000313" key="1">
    <source>
        <dbReference type="EMBL" id="GBG16188.1"/>
    </source>
</evidence>
<feature type="non-terminal residue" evidence="1">
    <location>
        <position position="154"/>
    </location>
</feature>
<comment type="caution">
    <text evidence="1">The sequence shown here is derived from an EMBL/GenBank/DDBJ whole genome shotgun (WGS) entry which is preliminary data.</text>
</comment>
<dbReference type="InParanoid" id="A0A2R5FG08"/>
<dbReference type="AlphaFoldDB" id="A0A2R5FG08"/>
<dbReference type="Proteomes" id="UP000241890">
    <property type="component" value="Unassembled WGS sequence"/>
</dbReference>
<feature type="non-terminal residue" evidence="1">
    <location>
        <position position="1"/>
    </location>
</feature>
<name>A0A2R5FG08_9STRA</name>
<accession>A0A2R5FG08</accession>
<organism evidence="1 2">
    <name type="scientific">Hondaea fermentalgiana</name>
    <dbReference type="NCBI Taxonomy" id="2315210"/>
    <lineage>
        <taxon>Eukaryota</taxon>
        <taxon>Sar</taxon>
        <taxon>Stramenopiles</taxon>
        <taxon>Bigyra</taxon>
        <taxon>Labyrinthulomycetes</taxon>
        <taxon>Thraustochytrida</taxon>
        <taxon>Thraustochytriidae</taxon>
        <taxon>Hondaea</taxon>
    </lineage>
</organism>
<protein>
    <recommendedName>
        <fullName evidence="3">SbsA Ig-like domain-containing protein</fullName>
    </recommendedName>
</protein>
<proteinExistence type="predicted"/>
<evidence type="ECO:0008006" key="3">
    <source>
        <dbReference type="Google" id="ProtNLM"/>
    </source>
</evidence>
<evidence type="ECO:0000313" key="2">
    <source>
        <dbReference type="Proteomes" id="UP000241890"/>
    </source>
</evidence>
<sequence length="154" mass="16257">PTFVDAGLDLNNGTLMVMFSEFVNASTWDFRRISLVSGGFNVTLDGAVLIDTGFGEQVVLQVTEEHRAAVTAEVAAGSDVLVTLTTGFVRDFAGNDADSVSAQNATLAMDVTSPTFVDAGLDLNNGTLMVKFSEFVNASTWDFSRISLASGGFN</sequence>